<evidence type="ECO:0008006" key="4">
    <source>
        <dbReference type="Google" id="ProtNLM"/>
    </source>
</evidence>
<feature type="transmembrane region" description="Helical" evidence="1">
    <location>
        <begin position="9"/>
        <end position="29"/>
    </location>
</feature>
<dbReference type="RefSeq" id="WP_193863877.1">
    <property type="nucleotide sequence ID" value="NZ_JADDUM010000143.1"/>
</dbReference>
<proteinExistence type="predicted"/>
<reference evidence="2 3" key="1">
    <citation type="submission" date="2020-10" db="EMBL/GenBank/DDBJ databases">
        <title>The draft genomes of Cyclamen pathogen Pseudomonas sp.</title>
        <authorList>
            <person name="Fujikawa T."/>
            <person name="Sawada H."/>
        </authorList>
    </citation>
    <scope>NUCLEOTIDE SEQUENCE [LARGE SCALE GENOMIC DNA]</scope>
    <source>
        <strain evidence="2 3">MAFF 301449</strain>
    </source>
</reference>
<feature type="transmembrane region" description="Helical" evidence="1">
    <location>
        <begin position="41"/>
        <end position="61"/>
    </location>
</feature>
<protein>
    <recommendedName>
        <fullName evidence="4">DUF4760 domain-containing protein</fullName>
    </recommendedName>
</protein>
<keyword evidence="3" id="KW-1185">Reference proteome</keyword>
<keyword evidence="1" id="KW-1133">Transmembrane helix</keyword>
<keyword evidence="1" id="KW-0472">Membrane</keyword>
<evidence type="ECO:0000313" key="3">
    <source>
        <dbReference type="Proteomes" id="UP000613075"/>
    </source>
</evidence>
<comment type="caution">
    <text evidence="2">The sequence shown here is derived from an EMBL/GenBank/DDBJ whole genome shotgun (WGS) entry which is preliminary data.</text>
</comment>
<evidence type="ECO:0000313" key="2">
    <source>
        <dbReference type="EMBL" id="MBE8592692.1"/>
    </source>
</evidence>
<gene>
    <name evidence="2" type="ORF">IQK56_18155</name>
</gene>
<dbReference type="Proteomes" id="UP000613075">
    <property type="component" value="Unassembled WGS sequence"/>
</dbReference>
<name>A0ABR9SUT6_9PSED</name>
<evidence type="ECO:0000256" key="1">
    <source>
        <dbReference type="SAM" id="Phobius"/>
    </source>
</evidence>
<sequence>MAAISNRRFILPILIACSFATGLFFGLVAKGLLNPSGWAEALSGIATVVALILAVATYIGWHKQKIREDAYSTKKLYISTLVQIESTTVQIANLLFNLVPEAGMLAPSDSQARSNLEKVVDKNNELKLYAQSLTSVNSELGFWGASLSHDSAAEHVKLMDSINEYLTSLHYLHNCLINFYIHKSNDNTIQQWKTRFIEANKTIFDLFNSRKRKSMSTVFLD</sequence>
<organism evidence="2 3">
    <name type="scientific">Pseudomonas cyclaminis</name>
    <dbReference type="NCBI Taxonomy" id="2781239"/>
    <lineage>
        <taxon>Bacteria</taxon>
        <taxon>Pseudomonadati</taxon>
        <taxon>Pseudomonadota</taxon>
        <taxon>Gammaproteobacteria</taxon>
        <taxon>Pseudomonadales</taxon>
        <taxon>Pseudomonadaceae</taxon>
        <taxon>Pseudomonas</taxon>
    </lineage>
</organism>
<accession>A0ABR9SUT6</accession>
<keyword evidence="1" id="KW-0812">Transmembrane</keyword>
<dbReference type="EMBL" id="JADDUM010000143">
    <property type="protein sequence ID" value="MBE8592692.1"/>
    <property type="molecule type" value="Genomic_DNA"/>
</dbReference>